<dbReference type="EMBL" id="CP093345">
    <property type="protein sequence ID" value="WOG91672.1"/>
    <property type="molecule type" value="Genomic_DNA"/>
</dbReference>
<comment type="catalytic activity">
    <reaction evidence="8">
        <text>L-threonyl-[protein] + ATP = O-phospho-L-threonyl-[protein] + ADP + H(+)</text>
        <dbReference type="Rhea" id="RHEA:46608"/>
        <dbReference type="Rhea" id="RHEA-COMP:11060"/>
        <dbReference type="Rhea" id="RHEA-COMP:11605"/>
        <dbReference type="ChEBI" id="CHEBI:15378"/>
        <dbReference type="ChEBI" id="CHEBI:30013"/>
        <dbReference type="ChEBI" id="CHEBI:30616"/>
        <dbReference type="ChEBI" id="CHEBI:61977"/>
        <dbReference type="ChEBI" id="CHEBI:456216"/>
        <dbReference type="EC" id="2.7.11.1"/>
    </reaction>
</comment>
<reference evidence="13" key="2">
    <citation type="submission" date="2022-03" db="EMBL/GenBank/DDBJ databases">
        <title>Draft title - Genomic analysis of global carrot germplasm unveils the trajectory of domestication and the origin of high carotenoid orange carrot.</title>
        <authorList>
            <person name="Iorizzo M."/>
            <person name="Ellison S."/>
            <person name="Senalik D."/>
            <person name="Macko-Podgorni A."/>
            <person name="Grzebelus D."/>
            <person name="Bostan H."/>
            <person name="Rolling W."/>
            <person name="Curaba J."/>
            <person name="Simon P."/>
        </authorList>
    </citation>
    <scope>NUCLEOTIDE SEQUENCE</scope>
    <source>
        <tissue evidence="13">Leaf</tissue>
    </source>
</reference>
<feature type="domain" description="Protein kinase" evidence="12">
    <location>
        <begin position="87"/>
        <end position="373"/>
    </location>
</feature>
<accession>A0AAF0WKP3</accession>
<organism evidence="13 14">
    <name type="scientific">Daucus carota subsp. sativus</name>
    <name type="common">Carrot</name>
    <dbReference type="NCBI Taxonomy" id="79200"/>
    <lineage>
        <taxon>Eukaryota</taxon>
        <taxon>Viridiplantae</taxon>
        <taxon>Streptophyta</taxon>
        <taxon>Embryophyta</taxon>
        <taxon>Tracheophyta</taxon>
        <taxon>Spermatophyta</taxon>
        <taxon>Magnoliopsida</taxon>
        <taxon>eudicotyledons</taxon>
        <taxon>Gunneridae</taxon>
        <taxon>Pentapetalae</taxon>
        <taxon>asterids</taxon>
        <taxon>campanulids</taxon>
        <taxon>Apiales</taxon>
        <taxon>Apiaceae</taxon>
        <taxon>Apioideae</taxon>
        <taxon>Scandiceae</taxon>
        <taxon>Daucinae</taxon>
        <taxon>Daucus</taxon>
        <taxon>Daucus sect. Daucus</taxon>
    </lineage>
</organism>
<evidence type="ECO:0000256" key="6">
    <source>
        <dbReference type="ARBA" id="ARBA00022777"/>
    </source>
</evidence>
<dbReference type="EC" id="2.7.11.1" evidence="2"/>
<dbReference type="GO" id="GO:0004674">
    <property type="term" value="F:protein serine/threonine kinase activity"/>
    <property type="evidence" value="ECO:0007669"/>
    <property type="project" value="UniProtKB-EC"/>
</dbReference>
<dbReference type="FunFam" id="3.30.200.20:FF:000228">
    <property type="entry name" value="Serine/threonine-protein kinase BIK1"/>
    <property type="match status" value="1"/>
</dbReference>
<gene>
    <name evidence="13" type="ORF">DCAR_0310922</name>
</gene>
<dbReference type="Gene3D" id="1.10.510.10">
    <property type="entry name" value="Transferase(Phosphotransferase) domain 1"/>
    <property type="match status" value="1"/>
</dbReference>
<dbReference type="InterPro" id="IPR050823">
    <property type="entry name" value="Plant_Ser_Thr_Prot_Kinase"/>
</dbReference>
<dbReference type="SUPFAM" id="SSF56112">
    <property type="entry name" value="Protein kinase-like (PK-like)"/>
    <property type="match status" value="1"/>
</dbReference>
<proteinExistence type="predicted"/>
<evidence type="ECO:0000256" key="9">
    <source>
        <dbReference type="ARBA" id="ARBA00048679"/>
    </source>
</evidence>
<evidence type="ECO:0000256" key="2">
    <source>
        <dbReference type="ARBA" id="ARBA00012513"/>
    </source>
</evidence>
<dbReference type="PROSITE" id="PS50011">
    <property type="entry name" value="PROTEIN_KINASE_DOM"/>
    <property type="match status" value="1"/>
</dbReference>
<dbReference type="CDD" id="cd14066">
    <property type="entry name" value="STKc_IRAK"/>
    <property type="match status" value="1"/>
</dbReference>
<keyword evidence="7 10" id="KW-0067">ATP-binding</keyword>
<keyword evidence="5 10" id="KW-0547">Nucleotide-binding</keyword>
<feature type="binding site" evidence="10">
    <location>
        <position position="126"/>
    </location>
    <ligand>
        <name>ATP</name>
        <dbReference type="ChEBI" id="CHEBI:30616"/>
    </ligand>
</feature>
<dbReference type="PANTHER" id="PTHR45621">
    <property type="entry name" value="OS01G0588500 PROTEIN-RELATED"/>
    <property type="match status" value="1"/>
</dbReference>
<dbReference type="AlphaFoldDB" id="A0AAF0WKP3"/>
<protein>
    <recommendedName>
        <fullName evidence="2">non-specific serine/threonine protein kinase</fullName>
        <ecNumber evidence="2">2.7.11.1</ecNumber>
    </recommendedName>
</protein>
<evidence type="ECO:0000256" key="8">
    <source>
        <dbReference type="ARBA" id="ARBA00047899"/>
    </source>
</evidence>
<evidence type="ECO:0000256" key="10">
    <source>
        <dbReference type="PROSITE-ProRule" id="PRU10141"/>
    </source>
</evidence>
<keyword evidence="6" id="KW-0418">Kinase</keyword>
<evidence type="ECO:0000256" key="1">
    <source>
        <dbReference type="ARBA" id="ARBA00004236"/>
    </source>
</evidence>
<feature type="region of interest" description="Disordered" evidence="11">
    <location>
        <begin position="24"/>
        <end position="49"/>
    </location>
</feature>
<sequence>MGNCIQRAQDTDIAAVPAVTAQPTFPRSENSECTSHPLPIPSKPLVASNDNDKTRVLPISRPESEILSFPHLKSFTYAELSTATRNFRSDCLLGEGGFGDVYKGWLDEETFAAAKPGTGMVVAVKKLKPEGFQGHKEWLSEINYLGQLDHENLVKLIGFCLDGDNRLLVYEFMSKGSLENHLFSRSGRPLSWDIRIKVAIDSARGLSFLHESDPQIIFRDFKASNVLLDSEFNAKLSDFGLVKAGPTGDMTHVTTRVFGTEGYAAPEYCATGRLTTKCDVYSFGIVLLELLTGRFAVDRSRARPEQKLLDWVKPQLPDKRKLFRIMDSKLEGQYSRKGAYVAANLALQCAHIEPKYRPRMSEVVNILDKIPSLKRSHSRASSDGDNDVGDPMSLPDPAVWKHSHVRSCKQSKVSPAPSHQTEKLSKEAISAARTMSSRSEGSAPSTWQSSRGFATRR</sequence>
<comment type="catalytic activity">
    <reaction evidence="9">
        <text>L-seryl-[protein] + ATP = O-phospho-L-seryl-[protein] + ADP + H(+)</text>
        <dbReference type="Rhea" id="RHEA:17989"/>
        <dbReference type="Rhea" id="RHEA-COMP:9863"/>
        <dbReference type="Rhea" id="RHEA-COMP:11604"/>
        <dbReference type="ChEBI" id="CHEBI:15378"/>
        <dbReference type="ChEBI" id="CHEBI:29999"/>
        <dbReference type="ChEBI" id="CHEBI:30616"/>
        <dbReference type="ChEBI" id="CHEBI:83421"/>
        <dbReference type="ChEBI" id="CHEBI:456216"/>
        <dbReference type="EC" id="2.7.11.1"/>
    </reaction>
</comment>
<name>A0AAF0WKP3_DAUCS</name>
<dbReference type="InterPro" id="IPR017441">
    <property type="entry name" value="Protein_kinase_ATP_BS"/>
</dbReference>
<evidence type="ECO:0000256" key="5">
    <source>
        <dbReference type="ARBA" id="ARBA00022741"/>
    </source>
</evidence>
<dbReference type="InterPro" id="IPR001245">
    <property type="entry name" value="Ser-Thr/Tyr_kinase_cat_dom"/>
</dbReference>
<comment type="subcellular location">
    <subcellularLocation>
        <location evidence="1">Cell membrane</location>
    </subcellularLocation>
</comment>
<dbReference type="Proteomes" id="UP000077755">
    <property type="component" value="Chromosome 3"/>
</dbReference>
<evidence type="ECO:0000256" key="7">
    <source>
        <dbReference type="ARBA" id="ARBA00022840"/>
    </source>
</evidence>
<keyword evidence="4" id="KW-0808">Transferase</keyword>
<keyword evidence="14" id="KW-1185">Reference proteome</keyword>
<feature type="compositionally biased region" description="Polar residues" evidence="11">
    <location>
        <begin position="24"/>
        <end position="34"/>
    </location>
</feature>
<dbReference type="Gene3D" id="3.30.200.20">
    <property type="entry name" value="Phosphorylase Kinase, domain 1"/>
    <property type="match status" value="1"/>
</dbReference>
<dbReference type="Pfam" id="PF07714">
    <property type="entry name" value="PK_Tyr_Ser-Thr"/>
    <property type="match status" value="1"/>
</dbReference>
<keyword evidence="3" id="KW-1003">Cell membrane</keyword>
<dbReference type="FunFam" id="1.10.510.10:FF:000095">
    <property type="entry name" value="protein STRUBBELIG-RECEPTOR FAMILY 8"/>
    <property type="match status" value="1"/>
</dbReference>
<keyword evidence="3" id="KW-0472">Membrane</keyword>
<evidence type="ECO:0000256" key="4">
    <source>
        <dbReference type="ARBA" id="ARBA00022679"/>
    </source>
</evidence>
<evidence type="ECO:0000256" key="3">
    <source>
        <dbReference type="ARBA" id="ARBA00022475"/>
    </source>
</evidence>
<dbReference type="GO" id="GO:0005886">
    <property type="term" value="C:plasma membrane"/>
    <property type="evidence" value="ECO:0007669"/>
    <property type="project" value="UniProtKB-SubCell"/>
</dbReference>
<dbReference type="InterPro" id="IPR000719">
    <property type="entry name" value="Prot_kinase_dom"/>
</dbReference>
<evidence type="ECO:0000259" key="12">
    <source>
        <dbReference type="PROSITE" id="PS50011"/>
    </source>
</evidence>
<feature type="compositionally biased region" description="Polar residues" evidence="11">
    <location>
        <begin position="410"/>
        <end position="419"/>
    </location>
</feature>
<dbReference type="PROSITE" id="PS00107">
    <property type="entry name" value="PROTEIN_KINASE_ATP"/>
    <property type="match status" value="1"/>
</dbReference>
<reference evidence="13" key="1">
    <citation type="journal article" date="2016" name="Nat. Genet.">
        <title>A high-quality carrot genome assembly provides new insights into carotenoid accumulation and asterid genome evolution.</title>
        <authorList>
            <person name="Iorizzo M."/>
            <person name="Ellison S."/>
            <person name="Senalik D."/>
            <person name="Zeng P."/>
            <person name="Satapoomin P."/>
            <person name="Huang J."/>
            <person name="Bowman M."/>
            <person name="Iovene M."/>
            <person name="Sanseverino W."/>
            <person name="Cavagnaro P."/>
            <person name="Yildiz M."/>
            <person name="Macko-Podgorni A."/>
            <person name="Moranska E."/>
            <person name="Grzebelus E."/>
            <person name="Grzebelus D."/>
            <person name="Ashrafi H."/>
            <person name="Zheng Z."/>
            <person name="Cheng S."/>
            <person name="Spooner D."/>
            <person name="Van Deynze A."/>
            <person name="Simon P."/>
        </authorList>
    </citation>
    <scope>NUCLEOTIDE SEQUENCE</scope>
    <source>
        <tissue evidence="13">Leaf</tissue>
    </source>
</reference>
<dbReference type="InterPro" id="IPR011009">
    <property type="entry name" value="Kinase-like_dom_sf"/>
</dbReference>
<evidence type="ECO:0000313" key="14">
    <source>
        <dbReference type="Proteomes" id="UP000077755"/>
    </source>
</evidence>
<feature type="compositionally biased region" description="Polar residues" evidence="11">
    <location>
        <begin position="433"/>
        <end position="457"/>
    </location>
</feature>
<evidence type="ECO:0000313" key="13">
    <source>
        <dbReference type="EMBL" id="WOG91672.1"/>
    </source>
</evidence>
<evidence type="ECO:0000256" key="11">
    <source>
        <dbReference type="SAM" id="MobiDB-lite"/>
    </source>
</evidence>
<dbReference type="GO" id="GO:0005524">
    <property type="term" value="F:ATP binding"/>
    <property type="evidence" value="ECO:0007669"/>
    <property type="project" value="UniProtKB-UniRule"/>
</dbReference>
<feature type="region of interest" description="Disordered" evidence="11">
    <location>
        <begin position="374"/>
        <end position="457"/>
    </location>
</feature>